<keyword evidence="1" id="KW-0964">Secreted</keyword>
<keyword evidence="8" id="KW-1185">Reference proteome</keyword>
<evidence type="ECO:0000259" key="5">
    <source>
        <dbReference type="Pfam" id="PF03067"/>
    </source>
</evidence>
<dbReference type="AlphaFoldDB" id="A0A8H7BZ13"/>
<feature type="domain" description="Chitin-binding type-4" evidence="5">
    <location>
        <begin position="44"/>
        <end position="248"/>
    </location>
</feature>
<dbReference type="InterPro" id="IPR004302">
    <property type="entry name" value="Cellulose/chitin-bd_N"/>
</dbReference>
<dbReference type="EMBL" id="JABAYA010000008">
    <property type="protein sequence ID" value="KAF7731616.1"/>
    <property type="molecule type" value="Genomic_DNA"/>
</dbReference>
<feature type="region of interest" description="Disordered" evidence="4">
    <location>
        <begin position="254"/>
        <end position="275"/>
    </location>
</feature>
<sequence>MKSSSTNSMSQSSTGFGKTGFFRGLSLISAISFLLLPVQEVSAHGALGFPLARQYGCHIDGGYDWPLDGSGIPNAGCRAAFLANGKNSYLFDQWDEVTANPSNPKDFATVMKAVPDGHLCGAGDKMKRGLDVPQNEGWKKTVIEPKDGKFQLRWELTTPHNPATMHIYLSKPSYDPSKPLTWADLDQIYEEPAPKPVPANGKGLVPEVGNFYYLDVPIPANRTGDAIIYGYWQRIDYGHEGFFNCADVTIKQGSGSAKTDKESSKKEHAAEASPQWVQEKPYMERGFVPRVGDKVRFRVTDSKNHGQKIVDVTVPITYQNVYGAKWSKDLANTLNKKYKSQVKIGVQSGKNVKYNQWNVYANQVWLQSGYSSTMTIIKGKPSGKN</sequence>
<feature type="domain" description="N-acetylglucosamine binding protein A" evidence="6">
    <location>
        <begin position="276"/>
        <end position="373"/>
    </location>
</feature>
<name>A0A8H7BZ13_9FUNG</name>
<evidence type="ECO:0000256" key="1">
    <source>
        <dbReference type="ARBA" id="ARBA00022525"/>
    </source>
</evidence>
<reference evidence="7" key="1">
    <citation type="submission" date="2020-01" db="EMBL/GenBank/DDBJ databases">
        <title>Genome Sequencing of Three Apophysomyces-Like Fungal Strains Confirms a Novel Fungal Genus in the Mucoromycota with divergent Burkholderia-like Endosymbiotic Bacteria.</title>
        <authorList>
            <person name="Stajich J.E."/>
            <person name="Macias A.M."/>
            <person name="Carter-House D."/>
            <person name="Lovett B."/>
            <person name="Kasson L.R."/>
            <person name="Berry K."/>
            <person name="Grigoriev I."/>
            <person name="Chang Y."/>
            <person name="Spatafora J."/>
            <person name="Kasson M.T."/>
        </authorList>
    </citation>
    <scope>NUCLEOTIDE SEQUENCE</scope>
    <source>
        <strain evidence="7">NRRL A-21654</strain>
    </source>
</reference>
<evidence type="ECO:0000313" key="8">
    <source>
        <dbReference type="Proteomes" id="UP000605846"/>
    </source>
</evidence>
<dbReference type="SUPFAM" id="SSF81296">
    <property type="entry name" value="E set domains"/>
    <property type="match status" value="1"/>
</dbReference>
<gene>
    <name evidence="7" type="ORF">EC973_008785</name>
</gene>
<dbReference type="GO" id="GO:0008061">
    <property type="term" value="F:chitin binding"/>
    <property type="evidence" value="ECO:0007669"/>
    <property type="project" value="UniProtKB-KW"/>
</dbReference>
<dbReference type="Pfam" id="PF18416">
    <property type="entry name" value="GbpA_2"/>
    <property type="match status" value="1"/>
</dbReference>
<evidence type="ECO:0000256" key="3">
    <source>
        <dbReference type="ARBA" id="ARBA00022729"/>
    </source>
</evidence>
<dbReference type="OrthoDB" id="17911at2759"/>
<protein>
    <recommendedName>
        <fullName evidence="9">Chitin-binding protein</fullName>
    </recommendedName>
</protein>
<dbReference type="Gene3D" id="3.30.70.2150">
    <property type="match status" value="1"/>
</dbReference>
<evidence type="ECO:0000313" key="7">
    <source>
        <dbReference type="EMBL" id="KAF7731616.1"/>
    </source>
</evidence>
<proteinExistence type="predicted"/>
<keyword evidence="2" id="KW-0147">Chitin-binding</keyword>
<dbReference type="Gene3D" id="2.70.50.50">
    <property type="entry name" value="chitin-binding protein cbp21"/>
    <property type="match status" value="1"/>
</dbReference>
<dbReference type="InterPro" id="IPR014756">
    <property type="entry name" value="Ig_E-set"/>
</dbReference>
<dbReference type="InterPro" id="IPR041029">
    <property type="entry name" value="GbpA_2"/>
</dbReference>
<dbReference type="Proteomes" id="UP000605846">
    <property type="component" value="Unassembled WGS sequence"/>
</dbReference>
<dbReference type="InterPro" id="IPR051024">
    <property type="entry name" value="GlcNAc_Chitin_IntDeg"/>
</dbReference>
<comment type="caution">
    <text evidence="7">The sequence shown here is derived from an EMBL/GenBank/DDBJ whole genome shotgun (WGS) entry which is preliminary data.</text>
</comment>
<feature type="compositionally biased region" description="Basic and acidic residues" evidence="4">
    <location>
        <begin position="258"/>
        <end position="270"/>
    </location>
</feature>
<keyword evidence="3" id="KW-0732">Signal</keyword>
<evidence type="ECO:0000256" key="2">
    <source>
        <dbReference type="ARBA" id="ARBA00022669"/>
    </source>
</evidence>
<evidence type="ECO:0000256" key="4">
    <source>
        <dbReference type="SAM" id="MobiDB-lite"/>
    </source>
</evidence>
<evidence type="ECO:0008006" key="9">
    <source>
        <dbReference type="Google" id="ProtNLM"/>
    </source>
</evidence>
<dbReference type="PANTHER" id="PTHR34823">
    <property type="entry name" value="GLCNAC-BINDING PROTEIN A"/>
    <property type="match status" value="1"/>
</dbReference>
<accession>A0A8H7BZ13</accession>
<dbReference type="PANTHER" id="PTHR34823:SF1">
    <property type="entry name" value="CHITIN-BINDING TYPE-4 DOMAIN-CONTAINING PROTEIN"/>
    <property type="match status" value="1"/>
</dbReference>
<dbReference type="CDD" id="cd21177">
    <property type="entry name" value="LPMO_AA10"/>
    <property type="match status" value="1"/>
</dbReference>
<evidence type="ECO:0000259" key="6">
    <source>
        <dbReference type="Pfam" id="PF18416"/>
    </source>
</evidence>
<organism evidence="7 8">
    <name type="scientific">Apophysomyces ossiformis</name>
    <dbReference type="NCBI Taxonomy" id="679940"/>
    <lineage>
        <taxon>Eukaryota</taxon>
        <taxon>Fungi</taxon>
        <taxon>Fungi incertae sedis</taxon>
        <taxon>Mucoromycota</taxon>
        <taxon>Mucoromycotina</taxon>
        <taxon>Mucoromycetes</taxon>
        <taxon>Mucorales</taxon>
        <taxon>Mucorineae</taxon>
        <taxon>Mucoraceae</taxon>
        <taxon>Apophysomyces</taxon>
    </lineage>
</organism>
<dbReference type="Pfam" id="PF03067">
    <property type="entry name" value="LPMO_10"/>
    <property type="match status" value="1"/>
</dbReference>